<dbReference type="SUPFAM" id="SSF110849">
    <property type="entry name" value="ParB/Sulfiredoxin"/>
    <property type="match status" value="1"/>
</dbReference>
<dbReference type="Pfam" id="PF20188">
    <property type="entry name" value="DUF6551"/>
    <property type="match status" value="1"/>
</dbReference>
<gene>
    <name evidence="1" type="ORF">DPPLL_30860</name>
</gene>
<dbReference type="InterPro" id="IPR036086">
    <property type="entry name" value="ParB/Sulfiredoxin_sf"/>
</dbReference>
<sequence length="279" mass="31440">METAMISETIGGVDKTKRYGWSFKDEPGELVYLNKNDLCICDSYQRGINNRHVSKITREWSWLSCGALTVGYRSGRYWVIDGQHRLMAAKRRSDIAKLPCLLFLTESTKQEASKFIESNTGISTVTSYDKYRAYVEAEDKVALAVKEIFDALGVEAKRTANKGRQIKSVGWAMKKASKDLDRFQTIMMVCVELCQDVPIKEKILDGLWYIDERLPGGVSEKRFFDRLKQIGPVLLEAAATRHSAFYVKGGAAVWAAGIMEEVNKGLRKKFSFVLPGVTP</sequence>
<name>A0ABM7WCF1_9BACT</name>
<evidence type="ECO:0000313" key="1">
    <source>
        <dbReference type="EMBL" id="BDD88721.1"/>
    </source>
</evidence>
<evidence type="ECO:0000313" key="2">
    <source>
        <dbReference type="Proteomes" id="UP000830055"/>
    </source>
</evidence>
<evidence type="ECO:0008006" key="3">
    <source>
        <dbReference type="Google" id="ProtNLM"/>
    </source>
</evidence>
<dbReference type="Proteomes" id="UP000830055">
    <property type="component" value="Chromosome"/>
</dbReference>
<proteinExistence type="predicted"/>
<organism evidence="1 2">
    <name type="scientific">Desulfofustis limnaeus</name>
    <dbReference type="NCBI Taxonomy" id="2740163"/>
    <lineage>
        <taxon>Bacteria</taxon>
        <taxon>Pseudomonadati</taxon>
        <taxon>Thermodesulfobacteriota</taxon>
        <taxon>Desulfobulbia</taxon>
        <taxon>Desulfobulbales</taxon>
        <taxon>Desulfocapsaceae</taxon>
        <taxon>Desulfofustis</taxon>
    </lineage>
</organism>
<dbReference type="RefSeq" id="WP_284152055.1">
    <property type="nucleotide sequence ID" value="NZ_AP025516.1"/>
</dbReference>
<reference evidence="1 2" key="1">
    <citation type="submission" date="2022-01" db="EMBL/GenBank/DDBJ databases">
        <title>Desulfofustis limnae sp. nov., a novel mesophilic sulfate-reducing bacterium isolated from marsh soil.</title>
        <authorList>
            <person name="Watanabe M."/>
            <person name="Takahashi A."/>
            <person name="Kojima H."/>
            <person name="Fukui M."/>
        </authorList>
    </citation>
    <scope>NUCLEOTIDE SEQUENCE [LARGE SCALE GENOMIC DNA]</scope>
    <source>
        <strain evidence="1 2">PPLL</strain>
    </source>
</reference>
<protein>
    <recommendedName>
        <fullName evidence="3">ParB/Sulfiredoxin domain-containing protein</fullName>
    </recommendedName>
</protein>
<keyword evidence="2" id="KW-1185">Reference proteome</keyword>
<dbReference type="EMBL" id="AP025516">
    <property type="protein sequence ID" value="BDD88721.1"/>
    <property type="molecule type" value="Genomic_DNA"/>
</dbReference>
<dbReference type="InterPro" id="IPR046681">
    <property type="entry name" value="DUF6551"/>
</dbReference>
<accession>A0ABM7WCF1</accession>